<dbReference type="RefSeq" id="WP_187542890.1">
    <property type="nucleotide sequence ID" value="NZ_CP060717.1"/>
</dbReference>
<evidence type="ECO:0000256" key="1">
    <source>
        <dbReference type="ARBA" id="ARBA00022448"/>
    </source>
</evidence>
<dbReference type="Pfam" id="PF00005">
    <property type="entry name" value="ABC_tran"/>
    <property type="match status" value="1"/>
</dbReference>
<dbReference type="GO" id="GO:0005524">
    <property type="term" value="F:ATP binding"/>
    <property type="evidence" value="ECO:0007669"/>
    <property type="project" value="UniProtKB-KW"/>
</dbReference>
<dbReference type="EMBL" id="CP060717">
    <property type="protein sequence ID" value="QNN65905.1"/>
    <property type="molecule type" value="Genomic_DNA"/>
</dbReference>
<proteinExistence type="predicted"/>
<evidence type="ECO:0000256" key="2">
    <source>
        <dbReference type="ARBA" id="ARBA00022741"/>
    </source>
</evidence>
<dbReference type="SUPFAM" id="SSF52540">
    <property type="entry name" value="P-loop containing nucleoside triphosphate hydrolases"/>
    <property type="match status" value="1"/>
</dbReference>
<dbReference type="AlphaFoldDB" id="A0A7G9SDI0"/>
<sequence length="215" mass="22989">MVALIGPNGGGKTSLLRAIAGAEEASGSVRIAGERLTAVGSRRSRLLGFMSSSREIGWEIPVADAIALGTGPISAERLGELFERFELGPLADRPVTRLSTGERSRVLMARAVAGAPLVLLLDEPLSNLDPYWVLQFLGAMRERAEEGGCVLCALHDLSLLPRFDRAVLVSDGAIQADAAASLIQDHPRFGAIFRVQPDERGGWEVRPPEGRRSSP</sequence>
<keyword evidence="8" id="KW-1185">Reference proteome</keyword>
<evidence type="ECO:0000256" key="4">
    <source>
        <dbReference type="ARBA" id="ARBA00022967"/>
    </source>
</evidence>
<dbReference type="InterPro" id="IPR003593">
    <property type="entry name" value="AAA+_ATPase"/>
</dbReference>
<name>A0A7G9SDI0_9SPHN</name>
<dbReference type="KEGG" id="srhi:H9L12_05100"/>
<comment type="function">
    <text evidence="5">Part of the ABC transporter complex HmuTUV involved in hemin import. Responsible for energy coupling to the transport system.</text>
</comment>
<dbReference type="Proteomes" id="UP000515955">
    <property type="component" value="Chromosome"/>
</dbReference>
<organism evidence="7 8">
    <name type="scientific">Sphingomonas rhizophila</name>
    <dbReference type="NCBI Taxonomy" id="2071607"/>
    <lineage>
        <taxon>Bacteria</taxon>
        <taxon>Pseudomonadati</taxon>
        <taxon>Pseudomonadota</taxon>
        <taxon>Alphaproteobacteria</taxon>
        <taxon>Sphingomonadales</taxon>
        <taxon>Sphingomonadaceae</taxon>
        <taxon>Sphingomonas</taxon>
    </lineage>
</organism>
<keyword evidence="4" id="KW-1278">Translocase</keyword>
<evidence type="ECO:0000256" key="3">
    <source>
        <dbReference type="ARBA" id="ARBA00022840"/>
    </source>
</evidence>
<dbReference type="PANTHER" id="PTHR42794:SF1">
    <property type="entry name" value="HEMIN IMPORT ATP-BINDING PROTEIN HMUV"/>
    <property type="match status" value="1"/>
</dbReference>
<keyword evidence="1" id="KW-0813">Transport</keyword>
<evidence type="ECO:0000313" key="8">
    <source>
        <dbReference type="Proteomes" id="UP000515955"/>
    </source>
</evidence>
<keyword evidence="3 7" id="KW-0067">ATP-binding</keyword>
<evidence type="ECO:0000313" key="7">
    <source>
        <dbReference type="EMBL" id="QNN65905.1"/>
    </source>
</evidence>
<dbReference type="GO" id="GO:0016887">
    <property type="term" value="F:ATP hydrolysis activity"/>
    <property type="evidence" value="ECO:0007669"/>
    <property type="project" value="InterPro"/>
</dbReference>
<feature type="domain" description="ABC transporter" evidence="6">
    <location>
        <begin position="1"/>
        <end position="196"/>
    </location>
</feature>
<gene>
    <name evidence="7" type="ORF">H9L12_05100</name>
</gene>
<dbReference type="PROSITE" id="PS50893">
    <property type="entry name" value="ABC_TRANSPORTER_2"/>
    <property type="match status" value="1"/>
</dbReference>
<dbReference type="Gene3D" id="3.40.50.300">
    <property type="entry name" value="P-loop containing nucleotide triphosphate hydrolases"/>
    <property type="match status" value="1"/>
</dbReference>
<keyword evidence="2" id="KW-0547">Nucleotide-binding</keyword>
<evidence type="ECO:0000256" key="5">
    <source>
        <dbReference type="ARBA" id="ARBA00037066"/>
    </source>
</evidence>
<protein>
    <submittedName>
        <fullName evidence="7">ABC transporter ATP-binding protein</fullName>
    </submittedName>
</protein>
<dbReference type="PANTHER" id="PTHR42794">
    <property type="entry name" value="HEMIN IMPORT ATP-BINDING PROTEIN HMUV"/>
    <property type="match status" value="1"/>
</dbReference>
<reference evidence="7 8" key="1">
    <citation type="submission" date="2020-08" db="EMBL/GenBank/DDBJ databases">
        <title>Genome sequence of Sphingomonas rhizophila KACC 19189T.</title>
        <authorList>
            <person name="Hyun D.-W."/>
            <person name="Bae J.-W."/>
        </authorList>
    </citation>
    <scope>NUCLEOTIDE SEQUENCE [LARGE SCALE GENOMIC DNA]</scope>
    <source>
        <strain evidence="7 8">KACC 19189</strain>
    </source>
</reference>
<dbReference type="InterPro" id="IPR027417">
    <property type="entry name" value="P-loop_NTPase"/>
</dbReference>
<evidence type="ECO:0000259" key="6">
    <source>
        <dbReference type="PROSITE" id="PS50893"/>
    </source>
</evidence>
<dbReference type="InterPro" id="IPR003439">
    <property type="entry name" value="ABC_transporter-like_ATP-bd"/>
</dbReference>
<accession>A0A7G9SDI0</accession>
<dbReference type="SMART" id="SM00382">
    <property type="entry name" value="AAA"/>
    <property type="match status" value="1"/>
</dbReference>